<organism evidence="2 3">
    <name type="scientific">Thalictrum thalictroides</name>
    <name type="common">Rue-anemone</name>
    <name type="synonym">Anemone thalictroides</name>
    <dbReference type="NCBI Taxonomy" id="46969"/>
    <lineage>
        <taxon>Eukaryota</taxon>
        <taxon>Viridiplantae</taxon>
        <taxon>Streptophyta</taxon>
        <taxon>Embryophyta</taxon>
        <taxon>Tracheophyta</taxon>
        <taxon>Spermatophyta</taxon>
        <taxon>Magnoliopsida</taxon>
        <taxon>Ranunculales</taxon>
        <taxon>Ranunculaceae</taxon>
        <taxon>Thalictroideae</taxon>
        <taxon>Thalictrum</taxon>
    </lineage>
</organism>
<evidence type="ECO:0000313" key="2">
    <source>
        <dbReference type="EMBL" id="KAF5194206.1"/>
    </source>
</evidence>
<comment type="caution">
    <text evidence="2">The sequence shown here is derived from an EMBL/GenBank/DDBJ whole genome shotgun (WGS) entry which is preliminary data.</text>
</comment>
<dbReference type="AlphaFoldDB" id="A0A7J6W9U5"/>
<evidence type="ECO:0000256" key="1">
    <source>
        <dbReference type="SAM" id="MobiDB-lite"/>
    </source>
</evidence>
<dbReference type="EMBL" id="JABWDY010019032">
    <property type="protein sequence ID" value="KAF5194206.1"/>
    <property type="molecule type" value="Genomic_DNA"/>
</dbReference>
<dbReference type="Proteomes" id="UP000554482">
    <property type="component" value="Unassembled WGS sequence"/>
</dbReference>
<protein>
    <submittedName>
        <fullName evidence="2">Uncharacterized protein</fullName>
    </submittedName>
</protein>
<feature type="compositionally biased region" description="Acidic residues" evidence="1">
    <location>
        <begin position="136"/>
        <end position="148"/>
    </location>
</feature>
<feature type="region of interest" description="Disordered" evidence="1">
    <location>
        <begin position="1"/>
        <end position="61"/>
    </location>
</feature>
<feature type="region of interest" description="Disordered" evidence="1">
    <location>
        <begin position="124"/>
        <end position="148"/>
    </location>
</feature>
<name>A0A7J6W9U5_THATH</name>
<keyword evidence="3" id="KW-1185">Reference proteome</keyword>
<accession>A0A7J6W9U5</accession>
<proteinExistence type="predicted"/>
<gene>
    <name evidence="2" type="ORF">FRX31_016207</name>
</gene>
<feature type="compositionally biased region" description="Gly residues" evidence="1">
    <location>
        <begin position="19"/>
        <end position="30"/>
    </location>
</feature>
<sequence length="148" mass="15563">MGPKRARVTPSTRNTTSSCGGGVRTRGGGSVSPSARATRASKGKAVAGSSQDPPPPSDSNVLRAFAIMPERFADVAKSQRRTDRKINWLTGVTWANHTMLSALCTHFQLDVQVDDLPVIVDSFDEESEAAASSADGDSDEADPDGDSN</sequence>
<reference evidence="2 3" key="1">
    <citation type="submission" date="2020-06" db="EMBL/GenBank/DDBJ databases">
        <title>Transcriptomic and genomic resources for Thalictrum thalictroides and T. hernandezii: Facilitating candidate gene discovery in an emerging model plant lineage.</title>
        <authorList>
            <person name="Arias T."/>
            <person name="Riano-Pachon D.M."/>
            <person name="Di Stilio V.S."/>
        </authorList>
    </citation>
    <scope>NUCLEOTIDE SEQUENCE [LARGE SCALE GENOMIC DNA]</scope>
    <source>
        <strain evidence="3">cv. WT478/WT964</strain>
        <tissue evidence="2">Leaves</tissue>
    </source>
</reference>
<evidence type="ECO:0000313" key="3">
    <source>
        <dbReference type="Proteomes" id="UP000554482"/>
    </source>
</evidence>